<keyword evidence="1" id="KW-1133">Transmembrane helix</keyword>
<dbReference type="Proteomes" id="UP000887574">
    <property type="component" value="Unplaced"/>
</dbReference>
<feature type="transmembrane region" description="Helical" evidence="1">
    <location>
        <begin position="85"/>
        <end position="104"/>
    </location>
</feature>
<dbReference type="AlphaFoldDB" id="A0A915D9Q4"/>
<protein>
    <submittedName>
        <fullName evidence="3">Uncharacterized protein</fullName>
    </submittedName>
</protein>
<organism evidence="2 3">
    <name type="scientific">Ditylenchus dipsaci</name>
    <dbReference type="NCBI Taxonomy" id="166011"/>
    <lineage>
        <taxon>Eukaryota</taxon>
        <taxon>Metazoa</taxon>
        <taxon>Ecdysozoa</taxon>
        <taxon>Nematoda</taxon>
        <taxon>Chromadorea</taxon>
        <taxon>Rhabditida</taxon>
        <taxon>Tylenchina</taxon>
        <taxon>Tylenchomorpha</taxon>
        <taxon>Sphaerularioidea</taxon>
        <taxon>Anguinidae</taxon>
        <taxon>Anguininae</taxon>
        <taxon>Ditylenchus</taxon>
    </lineage>
</organism>
<evidence type="ECO:0000313" key="3">
    <source>
        <dbReference type="WBParaSite" id="jg17601"/>
    </source>
</evidence>
<feature type="transmembrane region" description="Helical" evidence="1">
    <location>
        <begin position="116"/>
        <end position="134"/>
    </location>
</feature>
<evidence type="ECO:0000313" key="2">
    <source>
        <dbReference type="Proteomes" id="UP000887574"/>
    </source>
</evidence>
<name>A0A915D9Q4_9BILA</name>
<keyword evidence="2" id="KW-1185">Reference proteome</keyword>
<reference evidence="3" key="1">
    <citation type="submission" date="2022-11" db="UniProtKB">
        <authorList>
            <consortium name="WormBaseParasite"/>
        </authorList>
    </citation>
    <scope>IDENTIFICATION</scope>
</reference>
<keyword evidence="1" id="KW-0472">Membrane</keyword>
<keyword evidence="1" id="KW-0812">Transmembrane</keyword>
<proteinExistence type="predicted"/>
<accession>A0A915D9Q4</accession>
<sequence>MNASPRYVPFLPSFIQIGAENGDQGKGCFIVFEDEQEEEEESSMQKVEVVDEVNLQDDDPNDASSEDCIFRPLCYPRQLLKCSKWVGYISLLSLIVNLFFVVFGSSQSVFNTLVELFLLLVELLSILALFHGVAHQSPNYLQPFMFLE</sequence>
<evidence type="ECO:0000256" key="1">
    <source>
        <dbReference type="SAM" id="Phobius"/>
    </source>
</evidence>
<dbReference type="WBParaSite" id="jg17601">
    <property type="protein sequence ID" value="jg17601"/>
    <property type="gene ID" value="jg17601"/>
</dbReference>